<dbReference type="Proteomes" id="UP000521872">
    <property type="component" value="Unassembled WGS sequence"/>
</dbReference>
<keyword evidence="3" id="KW-1185">Reference proteome</keyword>
<name>A0A8H4QKE1_9AGAR</name>
<reference evidence="2 3" key="1">
    <citation type="submission" date="2019-12" db="EMBL/GenBank/DDBJ databases">
        <authorList>
            <person name="Floudas D."/>
            <person name="Bentzer J."/>
            <person name="Ahren D."/>
            <person name="Johansson T."/>
            <person name="Persson P."/>
            <person name="Tunlid A."/>
        </authorList>
    </citation>
    <scope>NUCLEOTIDE SEQUENCE [LARGE SCALE GENOMIC DNA]</scope>
    <source>
        <strain evidence="2 3">CBS 102.39</strain>
    </source>
</reference>
<protein>
    <submittedName>
        <fullName evidence="2">Uncharacterized protein</fullName>
    </submittedName>
</protein>
<dbReference type="EMBL" id="JAACJL010000047">
    <property type="protein sequence ID" value="KAF4612737.1"/>
    <property type="molecule type" value="Genomic_DNA"/>
</dbReference>
<feature type="compositionally biased region" description="Low complexity" evidence="1">
    <location>
        <begin position="184"/>
        <end position="203"/>
    </location>
</feature>
<sequence length="203" mass="22303">MLPQWLARYLSPPPLQAHTLTKQQEDDLTRVLFSFRTAMSNPRLTSPSSASSPSGLAWLTSKSNESRVAYGGDSGPISLRLSSQQYQCLLEFSPKEPFMEPSVLVQPGYIELKWATECPNLHECTSGWVLTGWARLLSGYWDPSQWSQLGCLPRGDNTGSIEKKFLKANLPRVALLSGTKDTADGSSPDEPVVDSPSVSIETD</sequence>
<accession>A0A8H4QKE1</accession>
<evidence type="ECO:0000313" key="2">
    <source>
        <dbReference type="EMBL" id="KAF4612737.1"/>
    </source>
</evidence>
<comment type="caution">
    <text evidence="2">The sequence shown here is derived from an EMBL/GenBank/DDBJ whole genome shotgun (WGS) entry which is preliminary data.</text>
</comment>
<evidence type="ECO:0000256" key="1">
    <source>
        <dbReference type="SAM" id="MobiDB-lite"/>
    </source>
</evidence>
<evidence type="ECO:0000313" key="3">
    <source>
        <dbReference type="Proteomes" id="UP000521872"/>
    </source>
</evidence>
<organism evidence="2 3">
    <name type="scientific">Agrocybe pediades</name>
    <dbReference type="NCBI Taxonomy" id="84607"/>
    <lineage>
        <taxon>Eukaryota</taxon>
        <taxon>Fungi</taxon>
        <taxon>Dikarya</taxon>
        <taxon>Basidiomycota</taxon>
        <taxon>Agaricomycotina</taxon>
        <taxon>Agaricomycetes</taxon>
        <taxon>Agaricomycetidae</taxon>
        <taxon>Agaricales</taxon>
        <taxon>Agaricineae</taxon>
        <taxon>Strophariaceae</taxon>
        <taxon>Agrocybe</taxon>
    </lineage>
</organism>
<gene>
    <name evidence="2" type="ORF">D9613_011788</name>
</gene>
<proteinExistence type="predicted"/>
<dbReference type="AlphaFoldDB" id="A0A8H4QKE1"/>
<feature type="region of interest" description="Disordered" evidence="1">
    <location>
        <begin position="178"/>
        <end position="203"/>
    </location>
</feature>